<organism evidence="1 2">
    <name type="scientific">Elysia crispata</name>
    <name type="common">lettuce slug</name>
    <dbReference type="NCBI Taxonomy" id="231223"/>
    <lineage>
        <taxon>Eukaryota</taxon>
        <taxon>Metazoa</taxon>
        <taxon>Spiralia</taxon>
        <taxon>Lophotrochozoa</taxon>
        <taxon>Mollusca</taxon>
        <taxon>Gastropoda</taxon>
        <taxon>Heterobranchia</taxon>
        <taxon>Euthyneura</taxon>
        <taxon>Panpulmonata</taxon>
        <taxon>Sacoglossa</taxon>
        <taxon>Placobranchoidea</taxon>
        <taxon>Plakobranchidae</taxon>
        <taxon>Elysia</taxon>
    </lineage>
</organism>
<proteinExistence type="predicted"/>
<sequence>NDNSSTTETNTTEVNTTLIETRQLQAGPCSLQPQSCDRDEIINYQICACG</sequence>
<feature type="non-terminal residue" evidence="1">
    <location>
        <position position="1"/>
    </location>
</feature>
<dbReference type="AlphaFoldDB" id="A0AAE1AFX1"/>
<reference evidence="1" key="1">
    <citation type="journal article" date="2023" name="G3 (Bethesda)">
        <title>A reference genome for the long-term kleptoplast-retaining sea slug Elysia crispata morphotype clarki.</title>
        <authorList>
            <person name="Eastman K.E."/>
            <person name="Pendleton A.L."/>
            <person name="Shaikh M.A."/>
            <person name="Suttiyut T."/>
            <person name="Ogas R."/>
            <person name="Tomko P."/>
            <person name="Gavelis G."/>
            <person name="Widhalm J.R."/>
            <person name="Wisecaver J.H."/>
        </authorList>
    </citation>
    <scope>NUCLEOTIDE SEQUENCE</scope>
    <source>
        <strain evidence="1">ECLA1</strain>
    </source>
</reference>
<accession>A0AAE1AFX1</accession>
<name>A0AAE1AFX1_9GAST</name>
<comment type="caution">
    <text evidence="1">The sequence shown here is derived from an EMBL/GenBank/DDBJ whole genome shotgun (WGS) entry which is preliminary data.</text>
</comment>
<evidence type="ECO:0000313" key="1">
    <source>
        <dbReference type="EMBL" id="KAK3787130.1"/>
    </source>
</evidence>
<dbReference type="Proteomes" id="UP001283361">
    <property type="component" value="Unassembled WGS sequence"/>
</dbReference>
<evidence type="ECO:0000313" key="2">
    <source>
        <dbReference type="Proteomes" id="UP001283361"/>
    </source>
</evidence>
<feature type="non-terminal residue" evidence="1">
    <location>
        <position position="50"/>
    </location>
</feature>
<dbReference type="EMBL" id="JAWDGP010001894">
    <property type="protein sequence ID" value="KAK3787130.1"/>
    <property type="molecule type" value="Genomic_DNA"/>
</dbReference>
<keyword evidence="2" id="KW-1185">Reference proteome</keyword>
<gene>
    <name evidence="1" type="ORF">RRG08_059553</name>
</gene>
<protein>
    <submittedName>
        <fullName evidence="1">Uncharacterized protein</fullName>
    </submittedName>
</protein>